<dbReference type="RefSeq" id="WP_151680688.1">
    <property type="nucleotide sequence ID" value="NZ_BKZP01000021.1"/>
</dbReference>
<dbReference type="Proteomes" id="UP000391919">
    <property type="component" value="Unassembled WGS sequence"/>
</dbReference>
<evidence type="ECO:0000313" key="3">
    <source>
        <dbReference type="Proteomes" id="UP000391919"/>
    </source>
</evidence>
<sequence length="78" mass="9376">MQKKVEQKVKEAESDADQEKDKEIKKEKKAVYRSKQKVYKKLAEKNRLLQKEDPGNKKNRREKLCSQRFFLFKKGFLG</sequence>
<accession>A0A5J4JLE7</accession>
<gene>
    <name evidence="2" type="ORF">BpJC7_11270</name>
</gene>
<proteinExistence type="predicted"/>
<evidence type="ECO:0000256" key="1">
    <source>
        <dbReference type="SAM" id="MobiDB-lite"/>
    </source>
</evidence>
<comment type="caution">
    <text evidence="2">The sequence shown here is derived from an EMBL/GenBank/DDBJ whole genome shotgun (WGS) entry which is preliminary data.</text>
</comment>
<evidence type="ECO:0000313" key="2">
    <source>
        <dbReference type="EMBL" id="GER69824.1"/>
    </source>
</evidence>
<protein>
    <submittedName>
        <fullName evidence="2">Uncharacterized protein</fullName>
    </submittedName>
</protein>
<keyword evidence="3" id="KW-1185">Reference proteome</keyword>
<dbReference type="AlphaFoldDB" id="A0A5J4JLE7"/>
<name>A0A5J4JLE7_9BACI</name>
<feature type="region of interest" description="Disordered" evidence="1">
    <location>
        <begin position="1"/>
        <end position="26"/>
    </location>
</feature>
<organism evidence="2 3">
    <name type="scientific">Weizmannia acidilactici</name>
    <dbReference type="NCBI Taxonomy" id="2607726"/>
    <lineage>
        <taxon>Bacteria</taxon>
        <taxon>Bacillati</taxon>
        <taxon>Bacillota</taxon>
        <taxon>Bacilli</taxon>
        <taxon>Bacillales</taxon>
        <taxon>Bacillaceae</taxon>
        <taxon>Heyndrickxia</taxon>
    </lineage>
</organism>
<dbReference type="EMBL" id="BKZQ01000011">
    <property type="protein sequence ID" value="GER69824.1"/>
    <property type="molecule type" value="Genomic_DNA"/>
</dbReference>
<reference evidence="2 3" key="1">
    <citation type="submission" date="2019-09" db="EMBL/GenBank/DDBJ databases">
        <title>Draft genome sequence of Bacillus sp. JC-7.</title>
        <authorList>
            <person name="Tanaka N."/>
            <person name="Shiwa Y."/>
            <person name="Fujita N."/>
            <person name="Tanasupawat S."/>
        </authorList>
    </citation>
    <scope>NUCLEOTIDE SEQUENCE [LARGE SCALE GENOMIC DNA]</scope>
    <source>
        <strain evidence="2 3">JC-7</strain>
    </source>
</reference>